<organism evidence="1 2">
    <name type="scientific">Canariomyces notabilis</name>
    <dbReference type="NCBI Taxonomy" id="2074819"/>
    <lineage>
        <taxon>Eukaryota</taxon>
        <taxon>Fungi</taxon>
        <taxon>Dikarya</taxon>
        <taxon>Ascomycota</taxon>
        <taxon>Pezizomycotina</taxon>
        <taxon>Sordariomycetes</taxon>
        <taxon>Sordariomycetidae</taxon>
        <taxon>Sordariales</taxon>
        <taxon>Chaetomiaceae</taxon>
        <taxon>Canariomyces</taxon>
    </lineage>
</organism>
<dbReference type="GeneID" id="89939997"/>
<keyword evidence="2" id="KW-1185">Reference proteome</keyword>
<dbReference type="Proteomes" id="UP001302812">
    <property type="component" value="Unassembled WGS sequence"/>
</dbReference>
<accession>A0AAN6QMT7</accession>
<evidence type="ECO:0000313" key="2">
    <source>
        <dbReference type="Proteomes" id="UP001302812"/>
    </source>
</evidence>
<gene>
    <name evidence="1" type="ORF">N656DRAFT_783071</name>
</gene>
<proteinExistence type="predicted"/>
<reference evidence="1" key="1">
    <citation type="journal article" date="2023" name="Mol. Phylogenet. Evol.">
        <title>Genome-scale phylogeny and comparative genomics of the fungal order Sordariales.</title>
        <authorList>
            <person name="Hensen N."/>
            <person name="Bonometti L."/>
            <person name="Westerberg I."/>
            <person name="Brannstrom I.O."/>
            <person name="Guillou S."/>
            <person name="Cros-Aarteil S."/>
            <person name="Calhoun S."/>
            <person name="Haridas S."/>
            <person name="Kuo A."/>
            <person name="Mondo S."/>
            <person name="Pangilinan J."/>
            <person name="Riley R."/>
            <person name="LaButti K."/>
            <person name="Andreopoulos B."/>
            <person name="Lipzen A."/>
            <person name="Chen C."/>
            <person name="Yan M."/>
            <person name="Daum C."/>
            <person name="Ng V."/>
            <person name="Clum A."/>
            <person name="Steindorff A."/>
            <person name="Ohm R.A."/>
            <person name="Martin F."/>
            <person name="Silar P."/>
            <person name="Natvig D.O."/>
            <person name="Lalanne C."/>
            <person name="Gautier V."/>
            <person name="Ament-Velasquez S.L."/>
            <person name="Kruys A."/>
            <person name="Hutchinson M.I."/>
            <person name="Powell A.J."/>
            <person name="Barry K."/>
            <person name="Miller A.N."/>
            <person name="Grigoriev I.V."/>
            <person name="Debuchy R."/>
            <person name="Gladieux P."/>
            <person name="Hiltunen Thoren M."/>
            <person name="Johannesson H."/>
        </authorList>
    </citation>
    <scope>NUCLEOTIDE SEQUENCE</scope>
    <source>
        <strain evidence="1">CBS 508.74</strain>
    </source>
</reference>
<reference evidence="1" key="2">
    <citation type="submission" date="2023-05" db="EMBL/GenBank/DDBJ databases">
        <authorList>
            <consortium name="Lawrence Berkeley National Laboratory"/>
            <person name="Steindorff A."/>
            <person name="Hensen N."/>
            <person name="Bonometti L."/>
            <person name="Westerberg I."/>
            <person name="Brannstrom I.O."/>
            <person name="Guillou S."/>
            <person name="Cros-Aarteil S."/>
            <person name="Calhoun S."/>
            <person name="Haridas S."/>
            <person name="Kuo A."/>
            <person name="Mondo S."/>
            <person name="Pangilinan J."/>
            <person name="Riley R."/>
            <person name="Labutti K."/>
            <person name="Andreopoulos B."/>
            <person name="Lipzen A."/>
            <person name="Chen C."/>
            <person name="Yanf M."/>
            <person name="Daum C."/>
            <person name="Ng V."/>
            <person name="Clum A."/>
            <person name="Ohm R."/>
            <person name="Martin F."/>
            <person name="Silar P."/>
            <person name="Natvig D."/>
            <person name="Lalanne C."/>
            <person name="Gautier V."/>
            <person name="Ament-Velasquez S.L."/>
            <person name="Kruys A."/>
            <person name="Hutchinson M.I."/>
            <person name="Powell A.J."/>
            <person name="Barry K."/>
            <person name="Miller A.N."/>
            <person name="Grigoriev I.V."/>
            <person name="Debuchy R."/>
            <person name="Gladieux P."/>
            <person name="Thoren M.H."/>
            <person name="Johannesson H."/>
        </authorList>
    </citation>
    <scope>NUCLEOTIDE SEQUENCE</scope>
    <source>
        <strain evidence="1">CBS 508.74</strain>
    </source>
</reference>
<name>A0AAN6QMT7_9PEZI</name>
<evidence type="ECO:0000313" key="1">
    <source>
        <dbReference type="EMBL" id="KAK4109477.1"/>
    </source>
</evidence>
<dbReference type="RefSeq" id="XP_064667047.1">
    <property type="nucleotide sequence ID" value="XM_064815872.1"/>
</dbReference>
<dbReference type="EMBL" id="MU853356">
    <property type="protein sequence ID" value="KAK4109477.1"/>
    <property type="molecule type" value="Genomic_DNA"/>
</dbReference>
<dbReference type="AlphaFoldDB" id="A0AAN6QMT7"/>
<protein>
    <submittedName>
        <fullName evidence="1">Uncharacterized protein</fullName>
    </submittedName>
</protein>
<sequence length="144" mass="15901">MGSPTNNQVRPQSHAESADAYPSLKYCVSVSGNYPVTSFYTNAFVSLVSILLPALTTDGSSWIIIGLRTNAVQIPAAYFVYCVPMLQLGALSQRIIGRSGAAAAETGRSNDIHYIWKPHDAIDQYLDGPFSVFRLKHSKHLRRW</sequence>
<comment type="caution">
    <text evidence="1">The sequence shown here is derived from an EMBL/GenBank/DDBJ whole genome shotgun (WGS) entry which is preliminary data.</text>
</comment>